<dbReference type="PROSITE" id="PS00303">
    <property type="entry name" value="S100_CABP"/>
    <property type="match status" value="1"/>
</dbReference>
<feature type="compositionally biased region" description="Polar residues" evidence="5">
    <location>
        <begin position="432"/>
        <end position="454"/>
    </location>
</feature>
<dbReference type="SUPFAM" id="SSF47473">
    <property type="entry name" value="EF-hand"/>
    <property type="match status" value="1"/>
</dbReference>
<gene>
    <name evidence="7" type="ORF">RIMI_LOCUS1864899</name>
</gene>
<keyword evidence="4" id="KW-0106">Calcium</keyword>
<evidence type="ECO:0000256" key="2">
    <source>
        <dbReference type="ARBA" id="ARBA00022723"/>
    </source>
</evidence>
<dbReference type="Pfam" id="PF01023">
    <property type="entry name" value="S_100"/>
    <property type="match status" value="1"/>
</dbReference>
<accession>A0ABN9KXH4</accession>
<evidence type="ECO:0000256" key="4">
    <source>
        <dbReference type="ARBA" id="ARBA00022837"/>
    </source>
</evidence>
<sequence length="454" mass="51582">MSKLIAAIQDIIGIFQNYSQKDCSHIKLNKDELNLLIQNEFSDVIKNPKDPNTISSLIQILDEDNDGEVDFNEFCDLLCKVLKAYYKVVYEKEGTCQQQDQPTKDRETTSDTAPKVTDEQPKFYQKPLFPKSEKTPSIYLDQKGQLQLGIIIPKLKKLKSLHKLTSKKLTRLKPMIPLKSQQLKLKKHLIHQQETNMAKTKHLNQTPQDQDPMITTRAMTKNLLKIQAVHNPKIMAQATIQSLNKTQPRQSLQVTVKKKSKLSKTLLKPKATTWVKIKQLHKKSKQLNPTPTVSQPHGYESGKDQIQGASSSQSINYEQDKTQSCHKDTTSSNTPNNDQSQQQDTNSSQSISSEEGKDQLDTTESQSHHYEKIEDTTSSQSQYQGKKPETMAHTVVDQLGQTEEPKKFYQKPVYLPPAQGFGLATSQPPPFTQTQEYPNPDSHQIPQVPQQPQK</sequence>
<dbReference type="SMART" id="SM00054">
    <property type="entry name" value="EFh"/>
    <property type="match status" value="1"/>
</dbReference>
<feature type="compositionally biased region" description="Polar residues" evidence="5">
    <location>
        <begin position="307"/>
        <end position="317"/>
    </location>
</feature>
<comment type="caution">
    <text evidence="7">The sequence shown here is derived from an EMBL/GenBank/DDBJ whole genome shotgun (WGS) entry which is preliminary data.</text>
</comment>
<dbReference type="InterPro" id="IPR034325">
    <property type="entry name" value="S-100_dom"/>
</dbReference>
<dbReference type="CDD" id="cd00213">
    <property type="entry name" value="S-100"/>
    <property type="match status" value="1"/>
</dbReference>
<keyword evidence="2" id="KW-0479">Metal-binding</keyword>
<dbReference type="InterPro" id="IPR018247">
    <property type="entry name" value="EF_Hand_1_Ca_BS"/>
</dbReference>
<dbReference type="SMART" id="SM01394">
    <property type="entry name" value="S_100"/>
    <property type="match status" value="1"/>
</dbReference>
<feature type="compositionally biased region" description="Basic and acidic residues" evidence="5">
    <location>
        <begin position="354"/>
        <end position="375"/>
    </location>
</feature>
<dbReference type="Gene3D" id="1.10.238.10">
    <property type="entry name" value="EF-hand"/>
    <property type="match status" value="1"/>
</dbReference>
<protein>
    <recommendedName>
        <fullName evidence="6">EF-hand domain-containing protein</fullName>
    </recommendedName>
</protein>
<comment type="similarity">
    <text evidence="1">Belongs to the S-100 family.</text>
</comment>
<dbReference type="InterPro" id="IPR013787">
    <property type="entry name" value="S100_Ca-bd_sub"/>
</dbReference>
<dbReference type="InterPro" id="IPR001751">
    <property type="entry name" value="S100/CaBP7/8-like_CS"/>
</dbReference>
<organism evidence="7 8">
    <name type="scientific">Ranitomeya imitator</name>
    <name type="common">mimic poison frog</name>
    <dbReference type="NCBI Taxonomy" id="111125"/>
    <lineage>
        <taxon>Eukaryota</taxon>
        <taxon>Metazoa</taxon>
        <taxon>Chordata</taxon>
        <taxon>Craniata</taxon>
        <taxon>Vertebrata</taxon>
        <taxon>Euteleostomi</taxon>
        <taxon>Amphibia</taxon>
        <taxon>Batrachia</taxon>
        <taxon>Anura</taxon>
        <taxon>Neobatrachia</taxon>
        <taxon>Hyloidea</taxon>
        <taxon>Dendrobatidae</taxon>
        <taxon>Dendrobatinae</taxon>
        <taxon>Ranitomeya</taxon>
    </lineage>
</organism>
<dbReference type="EMBL" id="CAUEEQ010002490">
    <property type="protein sequence ID" value="CAJ0922929.1"/>
    <property type="molecule type" value="Genomic_DNA"/>
</dbReference>
<dbReference type="Proteomes" id="UP001176940">
    <property type="component" value="Unassembled WGS sequence"/>
</dbReference>
<dbReference type="InterPro" id="IPR011992">
    <property type="entry name" value="EF-hand-dom_pair"/>
</dbReference>
<feature type="compositionally biased region" description="Basic and acidic residues" evidence="5">
    <location>
        <begin position="318"/>
        <end position="329"/>
    </location>
</feature>
<keyword evidence="3" id="KW-0677">Repeat</keyword>
<proteinExistence type="inferred from homology"/>
<dbReference type="PANTHER" id="PTHR11639">
    <property type="entry name" value="S100 CALCIUM-BINDING PROTEIN"/>
    <property type="match status" value="1"/>
</dbReference>
<dbReference type="PROSITE" id="PS00018">
    <property type="entry name" value="EF_HAND_1"/>
    <property type="match status" value="1"/>
</dbReference>
<evidence type="ECO:0000259" key="6">
    <source>
        <dbReference type="PROSITE" id="PS50222"/>
    </source>
</evidence>
<evidence type="ECO:0000256" key="3">
    <source>
        <dbReference type="ARBA" id="ARBA00022737"/>
    </source>
</evidence>
<dbReference type="PROSITE" id="PS50222">
    <property type="entry name" value="EF_HAND_2"/>
    <property type="match status" value="1"/>
</dbReference>
<feature type="region of interest" description="Disordered" evidence="5">
    <location>
        <begin position="96"/>
        <end position="117"/>
    </location>
</feature>
<evidence type="ECO:0000313" key="8">
    <source>
        <dbReference type="Proteomes" id="UP001176940"/>
    </source>
</evidence>
<evidence type="ECO:0000256" key="5">
    <source>
        <dbReference type="SAM" id="MobiDB-lite"/>
    </source>
</evidence>
<evidence type="ECO:0000313" key="7">
    <source>
        <dbReference type="EMBL" id="CAJ0922929.1"/>
    </source>
</evidence>
<feature type="compositionally biased region" description="Polar residues" evidence="5">
    <location>
        <begin position="286"/>
        <end position="295"/>
    </location>
</feature>
<reference evidence="7" key="1">
    <citation type="submission" date="2023-07" db="EMBL/GenBank/DDBJ databases">
        <authorList>
            <person name="Stuckert A."/>
        </authorList>
    </citation>
    <scope>NUCLEOTIDE SEQUENCE</scope>
</reference>
<feature type="domain" description="EF-hand" evidence="6">
    <location>
        <begin position="49"/>
        <end position="84"/>
    </location>
</feature>
<name>A0ABN9KXH4_9NEOB</name>
<feature type="compositionally biased region" description="Low complexity" evidence="5">
    <location>
        <begin position="330"/>
        <end position="353"/>
    </location>
</feature>
<keyword evidence="8" id="KW-1185">Reference proteome</keyword>
<evidence type="ECO:0000256" key="1">
    <source>
        <dbReference type="ARBA" id="ARBA00007323"/>
    </source>
</evidence>
<feature type="region of interest" description="Disordered" evidence="5">
    <location>
        <begin position="280"/>
        <end position="454"/>
    </location>
</feature>
<feature type="non-terminal residue" evidence="7">
    <location>
        <position position="454"/>
    </location>
</feature>
<dbReference type="PANTHER" id="PTHR11639:SF26">
    <property type="entry name" value="CORNULIN"/>
    <property type="match status" value="1"/>
</dbReference>
<dbReference type="InterPro" id="IPR002048">
    <property type="entry name" value="EF_hand_dom"/>
</dbReference>